<comment type="caution">
    <text evidence="2">The sequence shown here is derived from an EMBL/GenBank/DDBJ whole genome shotgun (WGS) entry which is preliminary data.</text>
</comment>
<keyword evidence="3" id="KW-1185">Reference proteome</keyword>
<name>A0ABT6LN44_9ACTN</name>
<evidence type="ECO:0000313" key="2">
    <source>
        <dbReference type="EMBL" id="MDH6217076.1"/>
    </source>
</evidence>
<evidence type="ECO:0000256" key="1">
    <source>
        <dbReference type="SAM" id="MobiDB-lite"/>
    </source>
</evidence>
<dbReference type="InterPro" id="IPR025855">
    <property type="entry name" value="Replic_Relax"/>
</dbReference>
<sequence length="295" mass="32633">MKYNDIASLIESLSERDLSILESLRTHRALTTVLIRRLHFPIGSEPQEAGSGKSHATEMAAAVATIRVLGRLESHRLITRLHRRIGGVRAGSQGITWQLGASGERLLRARHGDPARRRYSEPSPSFIAHTLAAADLAIRLYELARQGAIELLRLEAEPECWRTFLSAHGARQWLKPDLFAITAAGDYENHLFIEADNATEHTPVIVRKALQYQHYANTGIHQQEHGLFPAVAWVVPDGKRKTVIRAALAKEPRLRDLVSTGLFHVVTTDEFPAFITGDPGSTAHPNGPPSQSSPR</sequence>
<protein>
    <recommendedName>
        <fullName evidence="4">Replication-relaxation</fullName>
    </recommendedName>
</protein>
<proteinExistence type="predicted"/>
<dbReference type="Proteomes" id="UP001160499">
    <property type="component" value="Unassembled WGS sequence"/>
</dbReference>
<accession>A0ABT6LN44</accession>
<dbReference type="Pfam" id="PF13814">
    <property type="entry name" value="Replic_Relax"/>
    <property type="match status" value="1"/>
</dbReference>
<gene>
    <name evidence="2" type="ORF">M2283_004394</name>
</gene>
<organism evidence="2 3">
    <name type="scientific">Streptomyces pseudovenezuelae</name>
    <dbReference type="NCBI Taxonomy" id="67350"/>
    <lineage>
        <taxon>Bacteria</taxon>
        <taxon>Bacillati</taxon>
        <taxon>Actinomycetota</taxon>
        <taxon>Actinomycetes</taxon>
        <taxon>Kitasatosporales</taxon>
        <taxon>Streptomycetaceae</taxon>
        <taxon>Streptomyces</taxon>
        <taxon>Streptomyces aurantiacus group</taxon>
    </lineage>
</organism>
<dbReference type="RefSeq" id="WP_280878007.1">
    <property type="nucleotide sequence ID" value="NZ_JARXVH010000006.1"/>
</dbReference>
<evidence type="ECO:0000313" key="3">
    <source>
        <dbReference type="Proteomes" id="UP001160499"/>
    </source>
</evidence>
<feature type="region of interest" description="Disordered" evidence="1">
    <location>
        <begin position="274"/>
        <end position="295"/>
    </location>
</feature>
<dbReference type="EMBL" id="JARXVH010000006">
    <property type="protein sequence ID" value="MDH6217076.1"/>
    <property type="molecule type" value="Genomic_DNA"/>
</dbReference>
<reference evidence="2 3" key="1">
    <citation type="submission" date="2023-04" db="EMBL/GenBank/DDBJ databases">
        <title>Forest soil microbial communities from Buena Vista Peninsula, Colon Province, Panama.</title>
        <authorList>
            <person name="Bouskill N."/>
        </authorList>
    </citation>
    <scope>NUCLEOTIDE SEQUENCE [LARGE SCALE GENOMIC DNA]</scope>
    <source>
        <strain evidence="2 3">GGS1</strain>
    </source>
</reference>
<evidence type="ECO:0008006" key="4">
    <source>
        <dbReference type="Google" id="ProtNLM"/>
    </source>
</evidence>